<dbReference type="RefSeq" id="WP_114899196.1">
    <property type="nucleotide sequence ID" value="NZ_CP031222.1"/>
</dbReference>
<dbReference type="OrthoDB" id="7019010at2"/>
<name>A0A345P727_9GAMM</name>
<proteinExistence type="predicted"/>
<protein>
    <submittedName>
        <fullName evidence="1">Uncharacterized protein</fullName>
    </submittedName>
</protein>
<sequence>MQQSVQSNSNHSVQVGVTHMQAAYGVCHLVDEQGREIKITEAMILDAFASLKKRCCNQAAA</sequence>
<dbReference type="InterPro" id="IPR054635">
    <property type="entry name" value="PA1571-like"/>
</dbReference>
<evidence type="ECO:0000313" key="1">
    <source>
        <dbReference type="EMBL" id="AXI03086.1"/>
    </source>
</evidence>
<dbReference type="Proteomes" id="UP000253940">
    <property type="component" value="Chromosome"/>
</dbReference>
<dbReference type="EMBL" id="CP031222">
    <property type="protein sequence ID" value="AXI03086.1"/>
    <property type="molecule type" value="Genomic_DNA"/>
</dbReference>
<gene>
    <name evidence="1" type="ORF">HYN46_09680</name>
</gene>
<keyword evidence="2" id="KW-1185">Reference proteome</keyword>
<organism evidence="1 2">
    <name type="scientific">Aquirhabdus parva</name>
    <dbReference type="NCBI Taxonomy" id="2283318"/>
    <lineage>
        <taxon>Bacteria</taxon>
        <taxon>Pseudomonadati</taxon>
        <taxon>Pseudomonadota</taxon>
        <taxon>Gammaproteobacteria</taxon>
        <taxon>Moraxellales</taxon>
        <taxon>Moraxellaceae</taxon>
        <taxon>Aquirhabdus</taxon>
    </lineage>
</organism>
<dbReference type="AlphaFoldDB" id="A0A345P727"/>
<accession>A0A345P727</accession>
<reference evidence="1 2" key="1">
    <citation type="submission" date="2018-07" db="EMBL/GenBank/DDBJ databases">
        <title>Genome sequencing of Moraxellaceae gen. HYN0046.</title>
        <authorList>
            <person name="Kim M."/>
            <person name="Yi H."/>
        </authorList>
    </citation>
    <scope>NUCLEOTIDE SEQUENCE [LARGE SCALE GENOMIC DNA]</scope>
    <source>
        <strain evidence="1 2">HYN0046</strain>
    </source>
</reference>
<dbReference type="NCBIfam" id="NF045613">
    <property type="entry name" value="PA1571_fam"/>
    <property type="match status" value="1"/>
</dbReference>
<evidence type="ECO:0000313" key="2">
    <source>
        <dbReference type="Proteomes" id="UP000253940"/>
    </source>
</evidence>
<dbReference type="KEGG" id="mbah:HYN46_09680"/>